<accession>A0A323UV06</accession>
<proteinExistence type="predicted"/>
<keyword evidence="1" id="KW-0227">DNA damage</keyword>
<dbReference type="NCBIfam" id="NF033429">
    <property type="entry name" value="ImuA_translesion"/>
    <property type="match status" value="1"/>
</dbReference>
<dbReference type="GO" id="GO:0051782">
    <property type="term" value="P:negative regulation of cell division"/>
    <property type="evidence" value="ECO:0007669"/>
    <property type="project" value="InterPro"/>
</dbReference>
<dbReference type="SUPFAM" id="SSF52540">
    <property type="entry name" value="P-loop containing nucleoside triphosphate hydrolases"/>
    <property type="match status" value="1"/>
</dbReference>
<evidence type="ECO:0000313" key="3">
    <source>
        <dbReference type="Proteomes" id="UP000248259"/>
    </source>
</evidence>
<dbReference type="Pfam" id="PF03846">
    <property type="entry name" value="SulA"/>
    <property type="match status" value="1"/>
</dbReference>
<gene>
    <name evidence="2" type="primary">imuA</name>
    <name evidence="2" type="ORF">DNK49_11450</name>
</gene>
<dbReference type="OrthoDB" id="9811176at2"/>
<dbReference type="InterPro" id="IPR004596">
    <property type="entry name" value="Cell_div_suppressor_SulA"/>
</dbReference>
<dbReference type="EMBL" id="QKOE01000007">
    <property type="protein sequence ID" value="PZA16285.1"/>
    <property type="molecule type" value="Genomic_DNA"/>
</dbReference>
<organism evidence="2 3">
    <name type="scientific">Parazoarcus communis SWub3 = DSM 12120</name>
    <dbReference type="NCBI Taxonomy" id="1121029"/>
    <lineage>
        <taxon>Bacteria</taxon>
        <taxon>Pseudomonadati</taxon>
        <taxon>Pseudomonadota</taxon>
        <taxon>Betaproteobacteria</taxon>
        <taxon>Rhodocyclales</taxon>
        <taxon>Zoogloeaceae</taxon>
        <taxon>Parazoarcus</taxon>
    </lineage>
</organism>
<evidence type="ECO:0000313" key="2">
    <source>
        <dbReference type="EMBL" id="PZA16285.1"/>
    </source>
</evidence>
<dbReference type="PIRSF" id="PIRSF037290">
    <property type="entry name" value="UCP037290"/>
    <property type="match status" value="1"/>
</dbReference>
<dbReference type="RefSeq" id="WP_110524649.1">
    <property type="nucleotide sequence ID" value="NZ_QKOE01000007.1"/>
</dbReference>
<evidence type="ECO:0000256" key="1">
    <source>
        <dbReference type="ARBA" id="ARBA00022763"/>
    </source>
</evidence>
<dbReference type="InterPro" id="IPR047610">
    <property type="entry name" value="ImuA_translesion"/>
</dbReference>
<dbReference type="InterPro" id="IPR027417">
    <property type="entry name" value="P-loop_NTPase"/>
</dbReference>
<dbReference type="Proteomes" id="UP000248259">
    <property type="component" value="Unassembled WGS sequence"/>
</dbReference>
<dbReference type="InterPro" id="IPR050356">
    <property type="entry name" value="SulA_CellDiv_inhibitor"/>
</dbReference>
<dbReference type="InterPro" id="IPR017166">
    <property type="entry name" value="UCP037290"/>
</dbReference>
<protein>
    <submittedName>
        <fullName evidence="2">Translesion DNA synthesis-associated protein ImuA</fullName>
    </submittedName>
</protein>
<dbReference type="GO" id="GO:0006281">
    <property type="term" value="P:DNA repair"/>
    <property type="evidence" value="ECO:0007669"/>
    <property type="project" value="TreeGrafter"/>
</dbReference>
<dbReference type="Gene3D" id="3.40.50.300">
    <property type="entry name" value="P-loop containing nucleotide triphosphate hydrolases"/>
    <property type="match status" value="1"/>
</dbReference>
<name>A0A323UV06_9RHOO</name>
<dbReference type="GO" id="GO:0009432">
    <property type="term" value="P:SOS response"/>
    <property type="evidence" value="ECO:0007669"/>
    <property type="project" value="InterPro"/>
</dbReference>
<reference evidence="2 3" key="1">
    <citation type="submission" date="2018-06" db="EMBL/GenBank/DDBJ databases">
        <title>Azoarcus communis strain SWub3 genome.</title>
        <authorList>
            <person name="Zorraquino Salvo V."/>
            <person name="Toubiana D."/>
            <person name="Blumwald E."/>
        </authorList>
    </citation>
    <scope>NUCLEOTIDE SEQUENCE [LARGE SCALE GENOMIC DNA]</scope>
    <source>
        <strain evidence="2 3">SWub3</strain>
    </source>
</reference>
<keyword evidence="3" id="KW-1185">Reference proteome</keyword>
<comment type="caution">
    <text evidence="2">The sequence shown here is derived from an EMBL/GenBank/DDBJ whole genome shotgun (WGS) entry which is preliminary data.</text>
</comment>
<dbReference type="PANTHER" id="PTHR35369">
    <property type="entry name" value="BLR3025 PROTEIN-RELATED"/>
    <property type="match status" value="1"/>
</dbReference>
<dbReference type="PANTHER" id="PTHR35369:SF3">
    <property type="entry name" value="TRANSLESION DNA SYNTHESIS-ASSOCIATED PROTEIN IMUA"/>
    <property type="match status" value="1"/>
</dbReference>
<sequence>MSTATALATLPPGLVWQARQLAQQQGPVLPTGHAALDAELPGGGWPGAGIIELLHDHPGIGELSLLLPVLCQGASRRWQAWICPPWQPYAPALQAAGIDLDAVLLITPDNPAAALWACRQTLASGNCSAVLAWLPRIDNTGLRRLQLASEDGATPLFLFRSRNSARQPSPAPLRLALSGANGQLRIDIVKRRGPLSHRPVLLPYASLMHGSSCAG</sequence>
<dbReference type="AlphaFoldDB" id="A0A323UV06"/>